<dbReference type="Proteomes" id="UP001434883">
    <property type="component" value="Unassembled WGS sequence"/>
</dbReference>
<name>A0ABV0QU31_9TELE</name>
<accession>A0ABV0QU31</accession>
<protein>
    <submittedName>
        <fullName evidence="1">Uncharacterized protein</fullName>
    </submittedName>
</protein>
<proteinExistence type="predicted"/>
<evidence type="ECO:0000313" key="2">
    <source>
        <dbReference type="Proteomes" id="UP001434883"/>
    </source>
</evidence>
<dbReference type="EMBL" id="JAHRIN010021414">
    <property type="protein sequence ID" value="MEQ2198936.1"/>
    <property type="molecule type" value="Genomic_DNA"/>
</dbReference>
<keyword evidence="2" id="KW-1185">Reference proteome</keyword>
<reference evidence="1 2" key="1">
    <citation type="submission" date="2021-06" db="EMBL/GenBank/DDBJ databases">
        <authorList>
            <person name="Palmer J.M."/>
        </authorList>
    </citation>
    <scope>NUCLEOTIDE SEQUENCE [LARGE SCALE GENOMIC DNA]</scope>
    <source>
        <strain evidence="1 2">XC_2019</strain>
        <tissue evidence="1">Muscle</tissue>
    </source>
</reference>
<evidence type="ECO:0000313" key="1">
    <source>
        <dbReference type="EMBL" id="MEQ2198936.1"/>
    </source>
</evidence>
<organism evidence="1 2">
    <name type="scientific">Xenoophorus captivus</name>
    <dbReference type="NCBI Taxonomy" id="1517983"/>
    <lineage>
        <taxon>Eukaryota</taxon>
        <taxon>Metazoa</taxon>
        <taxon>Chordata</taxon>
        <taxon>Craniata</taxon>
        <taxon>Vertebrata</taxon>
        <taxon>Euteleostomi</taxon>
        <taxon>Actinopterygii</taxon>
        <taxon>Neopterygii</taxon>
        <taxon>Teleostei</taxon>
        <taxon>Neoteleostei</taxon>
        <taxon>Acanthomorphata</taxon>
        <taxon>Ovalentaria</taxon>
        <taxon>Atherinomorphae</taxon>
        <taxon>Cyprinodontiformes</taxon>
        <taxon>Goodeidae</taxon>
        <taxon>Xenoophorus</taxon>
    </lineage>
</organism>
<sequence>MESRGRTPAPGHLSGEFGHSSSFLVGMVQPVQILSIPMTWVDSGLFYEDVSSETKEHEQTVLHCSRLRGKVGRATPRPKFQLHDSKGRRKCVAPVCWHHAETHRHHSTDYERLSRCPARRHFPEGVPVKQSGDRTHMLRAPPQLCEHEQSREGISL</sequence>
<gene>
    <name evidence="1" type="ORF">XENOCAPTIV_021172</name>
</gene>
<comment type="caution">
    <text evidence="1">The sequence shown here is derived from an EMBL/GenBank/DDBJ whole genome shotgun (WGS) entry which is preliminary data.</text>
</comment>